<dbReference type="GO" id="GO:0017119">
    <property type="term" value="C:Golgi transport complex"/>
    <property type="evidence" value="ECO:0007669"/>
    <property type="project" value="InterPro"/>
</dbReference>
<feature type="domain" description="Conserved oligomeric Golgi complex subunit 5 N-terminal" evidence="6">
    <location>
        <begin position="7"/>
        <end position="130"/>
    </location>
</feature>
<keyword evidence="5" id="KW-0175">Coiled coil</keyword>
<dbReference type="GO" id="GO:0000139">
    <property type="term" value="C:Golgi membrane"/>
    <property type="evidence" value="ECO:0007669"/>
    <property type="project" value="UniProtKB-SubCell"/>
</dbReference>
<dbReference type="PANTHER" id="PTHR13228">
    <property type="entry name" value="CONSERVED OLIGOMERIC GOLGI COMPLEX COMPONENT 5"/>
    <property type="match status" value="1"/>
</dbReference>
<evidence type="ECO:0000256" key="3">
    <source>
        <dbReference type="ARBA" id="ARBA00023034"/>
    </source>
</evidence>
<feature type="coiled-coil region" evidence="5">
    <location>
        <begin position="65"/>
        <end position="92"/>
    </location>
</feature>
<dbReference type="AlphaFoldDB" id="A0AA85K098"/>
<dbReference type="Pfam" id="PF10392">
    <property type="entry name" value="COG5_N"/>
    <property type="match status" value="1"/>
</dbReference>
<feature type="domain" description="Conserved oligomeric Golgi complex subunit 5 helical" evidence="7">
    <location>
        <begin position="157"/>
        <end position="442"/>
    </location>
</feature>
<dbReference type="GO" id="GO:0006891">
    <property type="term" value="P:intra-Golgi vesicle-mediated transport"/>
    <property type="evidence" value="ECO:0007669"/>
    <property type="project" value="InterPro"/>
</dbReference>
<name>A0AA85K098_TRIRE</name>
<sequence>MDETLTENFSSADFDAKLFVSYVIGANKVADVLCKTNNRIQELGNLIHQHVADNHVDLFKRASDIDKLQNVLQTVEDKIQNLSVSVAKVKKRIDYPHDTFSSGVTHFRNLHTTCTILRNISRIAALMKRIQSRSKDLCQSSMYVNEVEFLFNNMKWEGIHVLEAYSRTLVQVREDMISQAWNLVDSSYESSDQTQLATGLQVFHNLNMLMDVVHELASRWKSEFDSVLSTSVDIDSLTQRMRTRQQIQQGTTGPGRASLSAVGGQAAAFHVAVWTSLDGTIDKMEQLISRSRLLGMALMKQRETYGDVCMTNIQRLDQNISELFPSLAELLIHEMLTDWQNSKKSEKYSSVLLIFASVNFKETLNNQENDTDLSSANDFLSHKLIDGNRTAVRNALLKNEGFLGWAADRFAVKLSSISNQSPVIKEVLEGEYPKLLKLILDLERRVSNTLSSEFNGNYEFDRHTTSVRNISELPKCLVRALQPFETAYLSRSVSRLFDRVTLSFSTSTTAGPDNNELNDIIQTAVNELAYATVHHDLLFKVSRNLDKLIALFATKTEALVTTGVSATQLVDCQTPGQQNNIHLINLLCQFGAQLQLTVSKRLNNLNVLSVPNNQTNQKLSNWNGASSQTTTPVVKNPVQLISESTANHLNSLCSSILDPLLQAVCKTIDDILSTMHNEYDSYQNISLNESWKPKYLQNLQTPVGCTYVSRK</sequence>
<protein>
    <recommendedName>
        <fullName evidence="2">Conserved oligomeric Golgi complex subunit 5</fullName>
    </recommendedName>
</protein>
<evidence type="ECO:0000256" key="5">
    <source>
        <dbReference type="SAM" id="Coils"/>
    </source>
</evidence>
<dbReference type="InterPro" id="IPR048485">
    <property type="entry name" value="COG5_helical"/>
</dbReference>
<evidence type="ECO:0000256" key="1">
    <source>
        <dbReference type="ARBA" id="ARBA00004395"/>
    </source>
</evidence>
<accession>A0AA85K098</accession>
<evidence type="ECO:0000259" key="7">
    <source>
        <dbReference type="Pfam" id="PF20649"/>
    </source>
</evidence>
<keyword evidence="8" id="KW-1185">Reference proteome</keyword>
<keyword evidence="3" id="KW-0333">Golgi apparatus</keyword>
<evidence type="ECO:0000259" key="6">
    <source>
        <dbReference type="Pfam" id="PF10392"/>
    </source>
</evidence>
<evidence type="ECO:0000313" key="8">
    <source>
        <dbReference type="Proteomes" id="UP000050795"/>
    </source>
</evidence>
<evidence type="ECO:0000256" key="4">
    <source>
        <dbReference type="ARBA" id="ARBA00023136"/>
    </source>
</evidence>
<keyword evidence="4" id="KW-0472">Membrane</keyword>
<organism evidence="8 9">
    <name type="scientific">Trichobilharzia regenti</name>
    <name type="common">Nasal bird schistosome</name>
    <dbReference type="NCBI Taxonomy" id="157069"/>
    <lineage>
        <taxon>Eukaryota</taxon>
        <taxon>Metazoa</taxon>
        <taxon>Spiralia</taxon>
        <taxon>Lophotrochozoa</taxon>
        <taxon>Platyhelminthes</taxon>
        <taxon>Trematoda</taxon>
        <taxon>Digenea</taxon>
        <taxon>Strigeidida</taxon>
        <taxon>Schistosomatoidea</taxon>
        <taxon>Schistosomatidae</taxon>
        <taxon>Trichobilharzia</taxon>
    </lineage>
</organism>
<dbReference type="WBParaSite" id="TREG1_52600.2">
    <property type="protein sequence ID" value="TREG1_52600.2"/>
    <property type="gene ID" value="TREG1_52600"/>
</dbReference>
<dbReference type="InterPro" id="IPR049176">
    <property type="entry name" value="COG5_N"/>
</dbReference>
<evidence type="ECO:0000256" key="2">
    <source>
        <dbReference type="ARBA" id="ARBA00020974"/>
    </source>
</evidence>
<reference evidence="8" key="1">
    <citation type="submission" date="2022-06" db="EMBL/GenBank/DDBJ databases">
        <authorList>
            <person name="Berger JAMES D."/>
            <person name="Berger JAMES D."/>
        </authorList>
    </citation>
    <scope>NUCLEOTIDE SEQUENCE [LARGE SCALE GENOMIC DNA]</scope>
</reference>
<dbReference type="Pfam" id="PF20649">
    <property type="entry name" value="COG5_C"/>
    <property type="match status" value="1"/>
</dbReference>
<comment type="subcellular location">
    <subcellularLocation>
        <location evidence="1">Golgi apparatus membrane</location>
        <topology evidence="1">Peripheral membrane protein</topology>
    </subcellularLocation>
</comment>
<dbReference type="PANTHER" id="PTHR13228:SF3">
    <property type="entry name" value="CONSERVED OLIGOMERIC GOLGI COMPLEX SUBUNIT 5"/>
    <property type="match status" value="1"/>
</dbReference>
<proteinExistence type="predicted"/>
<dbReference type="Proteomes" id="UP000050795">
    <property type="component" value="Unassembled WGS sequence"/>
</dbReference>
<evidence type="ECO:0000313" key="9">
    <source>
        <dbReference type="WBParaSite" id="TREG1_52600.2"/>
    </source>
</evidence>
<dbReference type="InterPro" id="IPR019465">
    <property type="entry name" value="Cog5"/>
</dbReference>
<reference evidence="9" key="2">
    <citation type="submission" date="2023-11" db="UniProtKB">
        <authorList>
            <consortium name="WormBaseParasite"/>
        </authorList>
    </citation>
    <scope>IDENTIFICATION</scope>
</reference>